<dbReference type="Proteomes" id="UP000285112">
    <property type="component" value="Unassembled WGS sequence"/>
</dbReference>
<evidence type="ECO:0008006" key="3">
    <source>
        <dbReference type="Google" id="ProtNLM"/>
    </source>
</evidence>
<dbReference type="InterPro" id="IPR029045">
    <property type="entry name" value="ClpP/crotonase-like_dom_sf"/>
</dbReference>
<reference evidence="1 2" key="1">
    <citation type="submission" date="2018-09" db="EMBL/GenBank/DDBJ databases">
        <title>YIM PH 21725 draft genome.</title>
        <authorList>
            <person name="Miao C."/>
        </authorList>
    </citation>
    <scope>NUCLEOTIDE SEQUENCE [LARGE SCALE GENOMIC DNA]</scope>
    <source>
        <strain evidence="2">YIM PH21725</strain>
    </source>
</reference>
<dbReference type="OrthoDB" id="3473569at2"/>
<keyword evidence="2" id="KW-1185">Reference proteome</keyword>
<comment type="caution">
    <text evidence="1">The sequence shown here is derived from an EMBL/GenBank/DDBJ whole genome shotgun (WGS) entry which is preliminary data.</text>
</comment>
<dbReference type="SUPFAM" id="SSF52096">
    <property type="entry name" value="ClpP/crotonase"/>
    <property type="match status" value="1"/>
</dbReference>
<accession>A0A419I5W5</accession>
<name>A0A419I5W5_9PSEU</name>
<evidence type="ECO:0000313" key="1">
    <source>
        <dbReference type="EMBL" id="RJQ86406.1"/>
    </source>
</evidence>
<dbReference type="RefSeq" id="WP_120023350.1">
    <property type="nucleotide sequence ID" value="NZ_QZFV01000073.1"/>
</dbReference>
<sequence length="98" mass="10543">MDRRVHHRPARTRLGIVDELCPAGDLDDRLGEFARHLAGQPPAASQMIKTAVRQSEHGDLKSALDLIASHQGVAMATADSLEALAARAEGRPPIFVGR</sequence>
<organism evidence="1 2">
    <name type="scientific">Amycolatopsis panacis</name>
    <dbReference type="NCBI Taxonomy" id="2340917"/>
    <lineage>
        <taxon>Bacteria</taxon>
        <taxon>Bacillati</taxon>
        <taxon>Actinomycetota</taxon>
        <taxon>Actinomycetes</taxon>
        <taxon>Pseudonocardiales</taxon>
        <taxon>Pseudonocardiaceae</taxon>
        <taxon>Amycolatopsis</taxon>
    </lineage>
</organism>
<dbReference type="EMBL" id="QZFV01000073">
    <property type="protein sequence ID" value="RJQ86406.1"/>
    <property type="molecule type" value="Genomic_DNA"/>
</dbReference>
<proteinExistence type="predicted"/>
<protein>
    <recommendedName>
        <fullName evidence="3">Enoyl-CoA hydratase/isomerase family protein</fullName>
    </recommendedName>
</protein>
<gene>
    <name evidence="1" type="ORF">D5S19_11505</name>
</gene>
<dbReference type="Gene3D" id="3.90.226.10">
    <property type="entry name" value="2-enoyl-CoA Hydratase, Chain A, domain 1"/>
    <property type="match status" value="1"/>
</dbReference>
<evidence type="ECO:0000313" key="2">
    <source>
        <dbReference type="Proteomes" id="UP000285112"/>
    </source>
</evidence>
<dbReference type="AlphaFoldDB" id="A0A419I5W5"/>